<feature type="domain" description="DDH" evidence="6">
    <location>
        <begin position="81"/>
        <end position="237"/>
    </location>
</feature>
<evidence type="ECO:0000259" key="7">
    <source>
        <dbReference type="Pfam" id="PF02272"/>
    </source>
</evidence>
<evidence type="ECO:0000259" key="8">
    <source>
        <dbReference type="Pfam" id="PF17768"/>
    </source>
</evidence>
<protein>
    <recommendedName>
        <fullName evidence="2">Single-stranded-DNA-specific exonuclease RecJ</fullName>
    </recommendedName>
</protein>
<dbReference type="RefSeq" id="WP_109744930.1">
    <property type="nucleotide sequence ID" value="NZ_QGGO01000033.1"/>
</dbReference>
<reference evidence="9 10" key="1">
    <citation type="submission" date="2018-05" db="EMBL/GenBank/DDBJ databases">
        <title>Genomic Encyclopedia of Archaeal and Bacterial Type Strains, Phase II (KMG-II): from individual species to whole genera.</title>
        <authorList>
            <person name="Goeker M."/>
        </authorList>
    </citation>
    <scope>NUCLEOTIDE SEQUENCE [LARGE SCALE GENOMIC DNA]</scope>
    <source>
        <strain evidence="9 10">DSM 22214</strain>
    </source>
</reference>
<evidence type="ECO:0000256" key="1">
    <source>
        <dbReference type="ARBA" id="ARBA00005915"/>
    </source>
</evidence>
<evidence type="ECO:0000256" key="4">
    <source>
        <dbReference type="ARBA" id="ARBA00022801"/>
    </source>
</evidence>
<sequence length="582" mass="65219">MTEKRWIYKPVPPQEQIDLLVEKLNISTEIATLLAQREITSFDEAKDYFRPALSQLHNPFLMKDMDKAVARLEEAIFKGEKILVYGDYDVDGTTSVATFYGFLKTVVFQNREDCPLEFYIPDRYAEGYGVSQKGIEYAADNGFSLIVSLDCGIKSKDKVAWAKAHGVDFIICDHHRPDENDLPDAIAVLDPKRSDCTYPFDELTGCGVGFKLLQAFCTNQGISEELLLPYLDLVVTSISCDIVPIVGENRTMAYFGLQQLNTNPRTGLKALMSSAGLEGKMDITKVVFGLGPRINAAGRIKHAYDAVNLLLSDNEDAAIDFAKIISKHNTDRKGLDSSITEEVLEMIQDDEILQNAKSTVLFKNDWNKGVIGIVASRCIEKYHRPTIILTESQGHAAGSARSVPGFDVYEAIEECEEHLIQFGGHTFAAGLTLEISEIENFRRKFEEVVSRKILPEQLSPMISVDMNLPLSQITDKFHRIMCQMSPFGPQNMTPVFVSENVILHGVPIKMKEKHLKINVFQEDSQSGCSPAFTCVGFGMVEDFYEELSKGKPFSICYTIEINEWQGKRSFQLMLKDIKFGVG</sequence>
<dbReference type="InterPro" id="IPR041122">
    <property type="entry name" value="RecJ_OB"/>
</dbReference>
<dbReference type="SUPFAM" id="SSF64182">
    <property type="entry name" value="DHH phosphoesterases"/>
    <property type="match status" value="1"/>
</dbReference>
<dbReference type="GO" id="GO:0006281">
    <property type="term" value="P:DNA repair"/>
    <property type="evidence" value="ECO:0007669"/>
    <property type="project" value="InterPro"/>
</dbReference>
<evidence type="ECO:0000259" key="6">
    <source>
        <dbReference type="Pfam" id="PF01368"/>
    </source>
</evidence>
<dbReference type="PANTHER" id="PTHR30255:SF2">
    <property type="entry name" value="SINGLE-STRANDED-DNA-SPECIFIC EXONUCLEASE RECJ"/>
    <property type="match status" value="1"/>
</dbReference>
<dbReference type="InterPro" id="IPR001667">
    <property type="entry name" value="DDH_dom"/>
</dbReference>
<dbReference type="Pfam" id="PF17768">
    <property type="entry name" value="RecJ_OB"/>
    <property type="match status" value="1"/>
</dbReference>
<evidence type="ECO:0000256" key="3">
    <source>
        <dbReference type="ARBA" id="ARBA00022722"/>
    </source>
</evidence>
<dbReference type="Gene3D" id="3.10.310.30">
    <property type="match status" value="1"/>
</dbReference>
<dbReference type="InterPro" id="IPR004610">
    <property type="entry name" value="RecJ"/>
</dbReference>
<dbReference type="InterPro" id="IPR038763">
    <property type="entry name" value="DHH_sf"/>
</dbReference>
<name>A0A316DJY8_9BACT</name>
<dbReference type="GO" id="GO:0008409">
    <property type="term" value="F:5'-3' exonuclease activity"/>
    <property type="evidence" value="ECO:0007669"/>
    <property type="project" value="InterPro"/>
</dbReference>
<dbReference type="Pfam" id="PF02272">
    <property type="entry name" value="DHHA1"/>
    <property type="match status" value="1"/>
</dbReference>
<keyword evidence="4" id="KW-0378">Hydrolase</keyword>
<organism evidence="9 10">
    <name type="scientific">Arcicella aurantiaca</name>
    <dbReference type="NCBI Taxonomy" id="591202"/>
    <lineage>
        <taxon>Bacteria</taxon>
        <taxon>Pseudomonadati</taxon>
        <taxon>Bacteroidota</taxon>
        <taxon>Cytophagia</taxon>
        <taxon>Cytophagales</taxon>
        <taxon>Flectobacillaceae</taxon>
        <taxon>Arcicella</taxon>
    </lineage>
</organism>
<dbReference type="NCBIfam" id="TIGR00644">
    <property type="entry name" value="recJ"/>
    <property type="match status" value="1"/>
</dbReference>
<evidence type="ECO:0000256" key="2">
    <source>
        <dbReference type="ARBA" id="ARBA00019841"/>
    </source>
</evidence>
<dbReference type="InterPro" id="IPR003156">
    <property type="entry name" value="DHHA1_dom"/>
</dbReference>
<dbReference type="EMBL" id="QGGO01000033">
    <property type="protein sequence ID" value="PWK17822.1"/>
    <property type="molecule type" value="Genomic_DNA"/>
</dbReference>
<evidence type="ECO:0000313" key="9">
    <source>
        <dbReference type="EMBL" id="PWK17822.1"/>
    </source>
</evidence>
<dbReference type="Pfam" id="PF01368">
    <property type="entry name" value="DHH"/>
    <property type="match status" value="1"/>
</dbReference>
<feature type="domain" description="DHHA1" evidence="7">
    <location>
        <begin position="359"/>
        <end position="450"/>
    </location>
</feature>
<dbReference type="Proteomes" id="UP000245489">
    <property type="component" value="Unassembled WGS sequence"/>
</dbReference>
<comment type="similarity">
    <text evidence="1">Belongs to the RecJ family.</text>
</comment>
<dbReference type="PANTHER" id="PTHR30255">
    <property type="entry name" value="SINGLE-STRANDED-DNA-SPECIFIC EXONUCLEASE RECJ"/>
    <property type="match status" value="1"/>
</dbReference>
<comment type="caution">
    <text evidence="9">The sequence shown here is derived from an EMBL/GenBank/DDBJ whole genome shotgun (WGS) entry which is preliminary data.</text>
</comment>
<evidence type="ECO:0000313" key="10">
    <source>
        <dbReference type="Proteomes" id="UP000245489"/>
    </source>
</evidence>
<dbReference type="GO" id="GO:0003676">
    <property type="term" value="F:nucleic acid binding"/>
    <property type="evidence" value="ECO:0007669"/>
    <property type="project" value="InterPro"/>
</dbReference>
<dbReference type="InterPro" id="IPR051673">
    <property type="entry name" value="SSDNA_exonuclease_RecJ"/>
</dbReference>
<keyword evidence="5 9" id="KW-0269">Exonuclease</keyword>
<dbReference type="GO" id="GO:0006310">
    <property type="term" value="P:DNA recombination"/>
    <property type="evidence" value="ECO:0007669"/>
    <property type="project" value="InterPro"/>
</dbReference>
<proteinExistence type="inferred from homology"/>
<dbReference type="AlphaFoldDB" id="A0A316DJY8"/>
<dbReference type="Gene3D" id="3.90.1640.30">
    <property type="match status" value="1"/>
</dbReference>
<dbReference type="OrthoDB" id="9809852at2"/>
<accession>A0A316DJY8</accession>
<feature type="domain" description="RecJ OB" evidence="8">
    <location>
        <begin position="464"/>
        <end position="576"/>
    </location>
</feature>
<keyword evidence="10" id="KW-1185">Reference proteome</keyword>
<evidence type="ECO:0000256" key="5">
    <source>
        <dbReference type="ARBA" id="ARBA00022839"/>
    </source>
</evidence>
<gene>
    <name evidence="9" type="ORF">LV89_04269</name>
</gene>
<keyword evidence="3" id="KW-0540">Nuclease</keyword>